<sequence>MKKCVHTIIVDNWFPEMCAITLPLMKAYAKKIGADLNIISKRLNPTWPVNYEKMQIWETGRGYDWNIYIDADIIIDPVRMPDFTELSDPRFFYYEAILSPKDQYQSHPYFIRDERNLGISDCFIMTSDLTHDLWHPALCDFDTAKRFCQGNERIVSEFNINLNIARFGLKGLTRIGYDDKHFHLQTTDDYNRQFNGGKCDMTKAEHLARALEKVKQMEIDLPYFQKQFRVDDLSK</sequence>
<protein>
    <recommendedName>
        <fullName evidence="3">Nucleotide-diphospho-sugar transferase domain-containing protein</fullName>
    </recommendedName>
</protein>
<evidence type="ECO:0008006" key="3">
    <source>
        <dbReference type="Google" id="ProtNLM"/>
    </source>
</evidence>
<comment type="caution">
    <text evidence="1">The sequence shown here is derived from an EMBL/GenBank/DDBJ whole genome shotgun (WGS) entry which is preliminary data.</text>
</comment>
<accession>A0A1G1YJ15</accession>
<organism evidence="1 2">
    <name type="scientific">Candidatus Buchananbacteria bacterium RIFCSPLOWO2_01_FULL_39_33</name>
    <dbReference type="NCBI Taxonomy" id="1797543"/>
    <lineage>
        <taxon>Bacteria</taxon>
        <taxon>Candidatus Buchananiibacteriota</taxon>
    </lineage>
</organism>
<name>A0A1G1YJ15_9BACT</name>
<evidence type="ECO:0000313" key="2">
    <source>
        <dbReference type="Proteomes" id="UP000177376"/>
    </source>
</evidence>
<gene>
    <name evidence="1" type="ORF">A3A02_04720</name>
</gene>
<proteinExistence type="predicted"/>
<reference evidence="1 2" key="1">
    <citation type="journal article" date="2016" name="Nat. Commun.">
        <title>Thousands of microbial genomes shed light on interconnected biogeochemical processes in an aquifer system.</title>
        <authorList>
            <person name="Anantharaman K."/>
            <person name="Brown C.T."/>
            <person name="Hug L.A."/>
            <person name="Sharon I."/>
            <person name="Castelle C.J."/>
            <person name="Probst A.J."/>
            <person name="Thomas B.C."/>
            <person name="Singh A."/>
            <person name="Wilkins M.J."/>
            <person name="Karaoz U."/>
            <person name="Brodie E.L."/>
            <person name="Williams K.H."/>
            <person name="Hubbard S.S."/>
            <person name="Banfield J.F."/>
        </authorList>
    </citation>
    <scope>NUCLEOTIDE SEQUENCE [LARGE SCALE GENOMIC DNA]</scope>
</reference>
<evidence type="ECO:0000313" key="1">
    <source>
        <dbReference type="EMBL" id="OGY52338.1"/>
    </source>
</evidence>
<dbReference type="Proteomes" id="UP000177376">
    <property type="component" value="Unassembled WGS sequence"/>
</dbReference>
<dbReference type="EMBL" id="MHIM01000021">
    <property type="protein sequence ID" value="OGY52338.1"/>
    <property type="molecule type" value="Genomic_DNA"/>
</dbReference>
<dbReference type="AlphaFoldDB" id="A0A1G1YJ15"/>